<dbReference type="InterPro" id="IPR013324">
    <property type="entry name" value="RNA_pol_sigma_r3/r4-like"/>
</dbReference>
<dbReference type="PANTHER" id="PTHR47756">
    <property type="entry name" value="BLL6612 PROTEIN-RELATED"/>
    <property type="match status" value="1"/>
</dbReference>
<accession>A0ABP8SQH8</accession>
<dbReference type="Pfam" id="PF20239">
    <property type="entry name" value="DUF6596"/>
    <property type="match status" value="1"/>
</dbReference>
<dbReference type="InterPro" id="IPR007627">
    <property type="entry name" value="RNA_pol_sigma70_r2"/>
</dbReference>
<dbReference type="Gene3D" id="1.10.1740.10">
    <property type="match status" value="1"/>
</dbReference>
<dbReference type="EMBL" id="BAABGU010000018">
    <property type="protein sequence ID" value="GAA4572215.1"/>
    <property type="molecule type" value="Genomic_DNA"/>
</dbReference>
<dbReference type="InterPro" id="IPR046531">
    <property type="entry name" value="DUF6596"/>
</dbReference>
<evidence type="ECO:0000259" key="1">
    <source>
        <dbReference type="Pfam" id="PF04542"/>
    </source>
</evidence>
<proteinExistence type="predicted"/>
<dbReference type="Proteomes" id="UP001500307">
    <property type="component" value="Unassembled WGS sequence"/>
</dbReference>
<comment type="caution">
    <text evidence="3">The sequence shown here is derived from an EMBL/GenBank/DDBJ whole genome shotgun (WGS) entry which is preliminary data.</text>
</comment>
<gene>
    <name evidence="3" type="ORF">GCM10023176_34670</name>
</gene>
<sequence length="421" mass="45789">MDELIASDEGRAAAAVAARDSYGRLLALLSASTSDLASAEDALADAFERALRTWPDQGVPGTPDGWLLTVARNRLRDRWKSAEWQRTGPLDVERDAPVHLDGLDLDAIPDRRLELMLVCAHPAIERAVHTPLMLNTVLGFTADQVGRAFSVPASTMATRLVRAKRRIKAARIPFRIPDRSDLPGRMAAVLEAVYGAYVIDWAMTGPEARQVPSEALHLAEVLTTLVPDDPEAHGLAALVQLSSARLPARLDGYGRFVPLAEQDPSRWNDRLIHRAHEHLRAAHARGQVGRFQLEAAVQAVHCARRQTGTTDWPALLDLHRALHAVAPSLGGAVAFAVATAEVEGPAAGLARLDELLSVASDWARRFQPARAARAHLLERLGHHAEAAAAYDSAIDLTHDPAEREYLQHRRGRITSVSTTAP</sequence>
<feature type="domain" description="RNA polymerase sigma-70 region 2" evidence="1">
    <location>
        <begin position="22"/>
        <end position="84"/>
    </location>
</feature>
<protein>
    <submittedName>
        <fullName evidence="3">RNA polymerase sigma factor</fullName>
    </submittedName>
</protein>
<reference evidence="4" key="1">
    <citation type="journal article" date="2019" name="Int. J. Syst. Evol. Microbiol.">
        <title>The Global Catalogue of Microorganisms (GCM) 10K type strain sequencing project: providing services to taxonomists for standard genome sequencing and annotation.</title>
        <authorList>
            <consortium name="The Broad Institute Genomics Platform"/>
            <consortium name="The Broad Institute Genome Sequencing Center for Infectious Disease"/>
            <person name="Wu L."/>
            <person name="Ma J."/>
        </authorList>
    </citation>
    <scope>NUCLEOTIDE SEQUENCE [LARGE SCALE GENOMIC DNA]</scope>
    <source>
        <strain evidence="4">JCM 3175</strain>
    </source>
</reference>
<keyword evidence="4" id="KW-1185">Reference proteome</keyword>
<dbReference type="InterPro" id="IPR013325">
    <property type="entry name" value="RNA_pol_sigma_r2"/>
</dbReference>
<feature type="domain" description="DUF6596" evidence="2">
    <location>
        <begin position="185"/>
        <end position="282"/>
    </location>
</feature>
<dbReference type="RefSeq" id="WP_346120770.1">
    <property type="nucleotide sequence ID" value="NZ_BAABGU010000018.1"/>
</dbReference>
<organism evidence="3 4">
    <name type="scientific">Micromonospora coerulea</name>
    <dbReference type="NCBI Taxonomy" id="47856"/>
    <lineage>
        <taxon>Bacteria</taxon>
        <taxon>Bacillati</taxon>
        <taxon>Actinomycetota</taxon>
        <taxon>Actinomycetes</taxon>
        <taxon>Micromonosporales</taxon>
        <taxon>Micromonosporaceae</taxon>
        <taxon>Micromonospora</taxon>
    </lineage>
</organism>
<dbReference type="PANTHER" id="PTHR47756:SF2">
    <property type="entry name" value="BLL6612 PROTEIN"/>
    <property type="match status" value="1"/>
</dbReference>
<evidence type="ECO:0000259" key="2">
    <source>
        <dbReference type="Pfam" id="PF20239"/>
    </source>
</evidence>
<name>A0ABP8SQH8_9ACTN</name>
<evidence type="ECO:0000313" key="4">
    <source>
        <dbReference type="Proteomes" id="UP001500307"/>
    </source>
</evidence>
<dbReference type="SUPFAM" id="SSF88659">
    <property type="entry name" value="Sigma3 and sigma4 domains of RNA polymerase sigma factors"/>
    <property type="match status" value="1"/>
</dbReference>
<dbReference type="SUPFAM" id="SSF88946">
    <property type="entry name" value="Sigma2 domain of RNA polymerase sigma factors"/>
    <property type="match status" value="1"/>
</dbReference>
<dbReference type="Pfam" id="PF04542">
    <property type="entry name" value="Sigma70_r2"/>
    <property type="match status" value="1"/>
</dbReference>
<evidence type="ECO:0000313" key="3">
    <source>
        <dbReference type="EMBL" id="GAA4572215.1"/>
    </source>
</evidence>